<dbReference type="AlphaFoldDB" id="A0A1Q9AIB2"/>
<evidence type="ECO:0000256" key="1">
    <source>
        <dbReference type="SAM" id="Phobius"/>
    </source>
</evidence>
<reference evidence="2 3" key="1">
    <citation type="submission" date="2016-09" db="EMBL/GenBank/DDBJ databases">
        <title>Rhizobium sp. nov., a novel species isolated from the rice rhizosphere.</title>
        <authorList>
            <person name="Zhao J."/>
            <person name="Zhang X."/>
        </authorList>
    </citation>
    <scope>NUCLEOTIDE SEQUENCE [LARGE SCALE GENOMIC DNA]</scope>
    <source>
        <strain evidence="2 3">MH17</strain>
    </source>
</reference>
<sequence>MTEEKNWYASRTVWGGIVAILASVAHLAGYTLEADDQLGLVDGLSTLAGAAGGILALYGRVRARHRLV</sequence>
<evidence type="ECO:0000313" key="2">
    <source>
        <dbReference type="EMBL" id="OLP54992.1"/>
    </source>
</evidence>
<keyword evidence="1" id="KW-0812">Transmembrane</keyword>
<feature type="transmembrane region" description="Helical" evidence="1">
    <location>
        <begin position="12"/>
        <end position="32"/>
    </location>
</feature>
<dbReference type="Proteomes" id="UP000186143">
    <property type="component" value="Unassembled WGS sequence"/>
</dbReference>
<evidence type="ECO:0008006" key="4">
    <source>
        <dbReference type="Google" id="ProtNLM"/>
    </source>
</evidence>
<comment type="caution">
    <text evidence="2">The sequence shown here is derived from an EMBL/GenBank/DDBJ whole genome shotgun (WGS) entry which is preliminary data.</text>
</comment>
<protein>
    <recommendedName>
        <fullName evidence="4">Holin</fullName>
    </recommendedName>
</protein>
<keyword evidence="1" id="KW-0472">Membrane</keyword>
<accession>A0A1Q9AIB2</accession>
<dbReference type="STRING" id="1672749.BJF92_14015"/>
<organism evidence="2 3">
    <name type="scientific">Xaviernesmea rhizosphaerae</name>
    <dbReference type="NCBI Taxonomy" id="1672749"/>
    <lineage>
        <taxon>Bacteria</taxon>
        <taxon>Pseudomonadati</taxon>
        <taxon>Pseudomonadota</taxon>
        <taxon>Alphaproteobacteria</taxon>
        <taxon>Hyphomicrobiales</taxon>
        <taxon>Rhizobiaceae</taxon>
        <taxon>Rhizobium/Agrobacterium group</taxon>
        <taxon>Xaviernesmea</taxon>
    </lineage>
</organism>
<dbReference type="RefSeq" id="WP_075635554.1">
    <property type="nucleotide sequence ID" value="NZ_MKIO01000031.1"/>
</dbReference>
<evidence type="ECO:0000313" key="3">
    <source>
        <dbReference type="Proteomes" id="UP000186143"/>
    </source>
</evidence>
<proteinExistence type="predicted"/>
<dbReference type="OrthoDB" id="7508901at2"/>
<name>A0A1Q9AIB2_9HYPH</name>
<keyword evidence="1" id="KW-1133">Transmembrane helix</keyword>
<feature type="transmembrane region" description="Helical" evidence="1">
    <location>
        <begin position="38"/>
        <end position="58"/>
    </location>
</feature>
<gene>
    <name evidence="2" type="ORF">BJF92_14015</name>
</gene>
<dbReference type="EMBL" id="MKIO01000031">
    <property type="protein sequence ID" value="OLP54992.1"/>
    <property type="molecule type" value="Genomic_DNA"/>
</dbReference>